<evidence type="ECO:0000256" key="6">
    <source>
        <dbReference type="ARBA" id="ARBA00022842"/>
    </source>
</evidence>
<dbReference type="PANTHER" id="PTHR43452:SF30">
    <property type="entry name" value="PYRUVATE DECARBOXYLASE ISOZYME 1-RELATED"/>
    <property type="match status" value="1"/>
</dbReference>
<accession>A0ABT0LDT7</accession>
<comment type="cofactor">
    <cofactor evidence="1">
        <name>a metal cation</name>
        <dbReference type="ChEBI" id="CHEBI:25213"/>
    </cofactor>
</comment>
<evidence type="ECO:0000313" key="10">
    <source>
        <dbReference type="EMBL" id="MCL1125866.1"/>
    </source>
</evidence>
<keyword evidence="6" id="KW-0460">Magnesium</keyword>
<evidence type="ECO:0000256" key="8">
    <source>
        <dbReference type="ARBA" id="ARBA00023239"/>
    </source>
</evidence>
<dbReference type="InterPro" id="IPR012001">
    <property type="entry name" value="Thiamin_PyroP_enz_TPP-bd_dom"/>
</dbReference>
<evidence type="ECO:0000313" key="11">
    <source>
        <dbReference type="Proteomes" id="UP001203423"/>
    </source>
</evidence>
<comment type="cofactor">
    <cofactor evidence="2">
        <name>thiamine diphosphate</name>
        <dbReference type="ChEBI" id="CHEBI:58937"/>
    </cofactor>
</comment>
<evidence type="ECO:0000256" key="2">
    <source>
        <dbReference type="ARBA" id="ARBA00001964"/>
    </source>
</evidence>
<dbReference type="Proteomes" id="UP001203423">
    <property type="component" value="Unassembled WGS sequence"/>
</dbReference>
<keyword evidence="5" id="KW-0210">Decarboxylase</keyword>
<feature type="domain" description="Thiamine pyrophosphate enzyme N-terminal TPP-binding" evidence="9">
    <location>
        <begin position="20"/>
        <end position="130"/>
    </location>
</feature>
<protein>
    <recommendedName>
        <fullName evidence="9">Thiamine pyrophosphate enzyme N-terminal TPP-binding domain-containing protein</fullName>
    </recommendedName>
</protein>
<gene>
    <name evidence="10" type="ORF">L2764_15650</name>
</gene>
<dbReference type="InterPro" id="IPR029061">
    <property type="entry name" value="THDP-binding"/>
</dbReference>
<dbReference type="Gene3D" id="3.40.50.970">
    <property type="match status" value="1"/>
</dbReference>
<keyword evidence="7" id="KW-0786">Thiamine pyrophosphate</keyword>
<reference evidence="10 11" key="1">
    <citation type="submission" date="2022-01" db="EMBL/GenBank/DDBJ databases">
        <title>Whole genome-based taxonomy of the Shewanellaceae.</title>
        <authorList>
            <person name="Martin-Rodriguez A.J."/>
        </authorList>
    </citation>
    <scope>NUCLEOTIDE SEQUENCE [LARGE SCALE GENOMIC DNA]</scope>
    <source>
        <strain evidence="10 11">DSM 17177</strain>
    </source>
</reference>
<dbReference type="SUPFAM" id="SSF52518">
    <property type="entry name" value="Thiamin diphosphate-binding fold (THDP-binding)"/>
    <property type="match status" value="1"/>
</dbReference>
<evidence type="ECO:0000256" key="1">
    <source>
        <dbReference type="ARBA" id="ARBA00001920"/>
    </source>
</evidence>
<proteinExistence type="inferred from homology"/>
<keyword evidence="11" id="KW-1185">Reference proteome</keyword>
<dbReference type="PANTHER" id="PTHR43452">
    <property type="entry name" value="PYRUVATE DECARBOXYLASE"/>
    <property type="match status" value="1"/>
</dbReference>
<name>A0ABT0LDT7_9GAMM</name>
<comment type="similarity">
    <text evidence="3">Belongs to the TPP enzyme family.</text>
</comment>
<comment type="caution">
    <text evidence="10">The sequence shown here is derived from an EMBL/GenBank/DDBJ whole genome shotgun (WGS) entry which is preliminary data.</text>
</comment>
<dbReference type="RefSeq" id="WP_248941199.1">
    <property type="nucleotide sequence ID" value="NZ_JAKIKS010000064.1"/>
</dbReference>
<evidence type="ECO:0000256" key="4">
    <source>
        <dbReference type="ARBA" id="ARBA00022723"/>
    </source>
</evidence>
<keyword evidence="8" id="KW-0456">Lyase</keyword>
<dbReference type="EMBL" id="JAKIKS010000064">
    <property type="protein sequence ID" value="MCL1125866.1"/>
    <property type="molecule type" value="Genomic_DNA"/>
</dbReference>
<dbReference type="InterPro" id="IPR012110">
    <property type="entry name" value="PDC/IPDC-like"/>
</dbReference>
<evidence type="ECO:0000259" key="9">
    <source>
        <dbReference type="Pfam" id="PF02776"/>
    </source>
</evidence>
<evidence type="ECO:0000256" key="7">
    <source>
        <dbReference type="ARBA" id="ARBA00023052"/>
    </source>
</evidence>
<sequence>MNMDFYIENFGEDYANSLPTLGQAMVEILAFFNNQRIYGVGGDYAANLIAALETHFDVCPSSNEMHAAFTACGQAEVENIGVCLSTYTVGSLPCTSAAALAVAENLPVIFLSGAPGENEINHVALHHTVNSCSTWQTEYDAALGCFKALGIRAERLQGQRSAAQPNMAAEQFFRLIAHAYLNKQPVFIENREI</sequence>
<organism evidence="10 11">
    <name type="scientific">Shewanella surugensis</name>
    <dbReference type="NCBI Taxonomy" id="212020"/>
    <lineage>
        <taxon>Bacteria</taxon>
        <taxon>Pseudomonadati</taxon>
        <taxon>Pseudomonadota</taxon>
        <taxon>Gammaproteobacteria</taxon>
        <taxon>Alteromonadales</taxon>
        <taxon>Shewanellaceae</taxon>
        <taxon>Shewanella</taxon>
    </lineage>
</organism>
<evidence type="ECO:0000256" key="5">
    <source>
        <dbReference type="ARBA" id="ARBA00022793"/>
    </source>
</evidence>
<evidence type="ECO:0000256" key="3">
    <source>
        <dbReference type="ARBA" id="ARBA00007812"/>
    </source>
</evidence>
<keyword evidence="4" id="KW-0479">Metal-binding</keyword>
<dbReference type="Pfam" id="PF02776">
    <property type="entry name" value="TPP_enzyme_N"/>
    <property type="match status" value="1"/>
</dbReference>